<evidence type="ECO:0000313" key="1">
    <source>
        <dbReference type="EMBL" id="REC56225.1"/>
    </source>
</evidence>
<evidence type="ECO:0000313" key="2">
    <source>
        <dbReference type="Proteomes" id="UP000256512"/>
    </source>
</evidence>
<dbReference type="EMBL" id="QNVS01000007">
    <property type="protein sequence ID" value="REC56225.1"/>
    <property type="molecule type" value="Genomic_DNA"/>
</dbReference>
<name>A0A3D9BRT4_9FLAO</name>
<keyword evidence="2" id="KW-1185">Reference proteome</keyword>
<reference evidence="1 2" key="1">
    <citation type="journal article" date="2006" name="Int. J. Syst. Evol. Microbiol.">
        <title>Chryseobacterium piscium sp. nov., isolated from fish of the South Atlantic Ocean off South Africa.</title>
        <authorList>
            <person name="de Beer H."/>
            <person name="Hugo C.J."/>
            <person name="Jooste P.J."/>
            <person name="Vancanneyt M."/>
            <person name="Coenye T."/>
            <person name="Vandamme P."/>
        </authorList>
    </citation>
    <scope>NUCLEOTIDE SEQUENCE [LARGE SCALE GENOMIC DNA]</scope>
    <source>
        <strain evidence="1 2">CCUG 51923</strain>
    </source>
</reference>
<sequence length="142" mass="15715">MKKSIALIVASTLFLQNCKDDCYTVPEPTVFEFVNSSGENLIQNGVLTSSNIVVQQDNGNGNFAGINVEVRDDKKILLKNVGLFDGTRNYNVYLTSDPIRTFNFKISSNQLTGDCDGYEINELTIENIPSSADNGYYKIVVD</sequence>
<comment type="caution">
    <text evidence="1">The sequence shown here is derived from an EMBL/GenBank/DDBJ whole genome shotgun (WGS) entry which is preliminary data.</text>
</comment>
<dbReference type="Proteomes" id="UP000256512">
    <property type="component" value="Unassembled WGS sequence"/>
</dbReference>
<proteinExistence type="predicted"/>
<organism evidence="1 2">
    <name type="scientific">Chryseobacterium piscium</name>
    <dbReference type="NCBI Taxonomy" id="333702"/>
    <lineage>
        <taxon>Bacteria</taxon>
        <taxon>Pseudomonadati</taxon>
        <taxon>Bacteroidota</taxon>
        <taxon>Flavobacteriia</taxon>
        <taxon>Flavobacteriales</taxon>
        <taxon>Weeksellaceae</taxon>
        <taxon>Chryseobacterium group</taxon>
        <taxon>Chryseobacterium</taxon>
    </lineage>
</organism>
<accession>A0A3D9BRT4</accession>
<gene>
    <name evidence="1" type="ORF">DRF62_03930</name>
</gene>
<protein>
    <submittedName>
        <fullName evidence="1">Uncharacterized protein</fullName>
    </submittedName>
</protein>
<dbReference type="RefSeq" id="WP_115949172.1">
    <property type="nucleotide sequence ID" value="NZ_QNVS01000007.1"/>
</dbReference>
<dbReference type="AlphaFoldDB" id="A0A3D9BRT4"/>